<dbReference type="Proteomes" id="UP001054837">
    <property type="component" value="Unassembled WGS sequence"/>
</dbReference>
<gene>
    <name evidence="1" type="ORF">CDAR_415581</name>
</gene>
<dbReference type="EMBL" id="BPLQ01003817">
    <property type="protein sequence ID" value="GIY03542.1"/>
    <property type="molecule type" value="Genomic_DNA"/>
</dbReference>
<evidence type="ECO:0000313" key="1">
    <source>
        <dbReference type="EMBL" id="GIY03542.1"/>
    </source>
</evidence>
<keyword evidence="2" id="KW-1185">Reference proteome</keyword>
<comment type="caution">
    <text evidence="1">The sequence shown here is derived from an EMBL/GenBank/DDBJ whole genome shotgun (WGS) entry which is preliminary data.</text>
</comment>
<protein>
    <submittedName>
        <fullName evidence="1">Uncharacterized protein</fullName>
    </submittedName>
</protein>
<proteinExistence type="predicted"/>
<sequence length="163" mass="18155">MVPRVYLSCLSNLIECPTVLVTFCIQQALSNRTLATNSASHHTCSELPFHSQSLLLSLIFDFSWFASCFNRSTCPIPLEERPLSRSDRKSTSSQDVSTSAYPIVEDGGGEVDILFNIVVKWSELSPYLMKNNELPVCTHASGKYIFNLNPVPSYPALPYLTTD</sequence>
<organism evidence="1 2">
    <name type="scientific">Caerostris darwini</name>
    <dbReference type="NCBI Taxonomy" id="1538125"/>
    <lineage>
        <taxon>Eukaryota</taxon>
        <taxon>Metazoa</taxon>
        <taxon>Ecdysozoa</taxon>
        <taxon>Arthropoda</taxon>
        <taxon>Chelicerata</taxon>
        <taxon>Arachnida</taxon>
        <taxon>Araneae</taxon>
        <taxon>Araneomorphae</taxon>
        <taxon>Entelegynae</taxon>
        <taxon>Araneoidea</taxon>
        <taxon>Araneidae</taxon>
        <taxon>Caerostris</taxon>
    </lineage>
</organism>
<accession>A0AAV4Q5T9</accession>
<name>A0AAV4Q5T9_9ARAC</name>
<reference evidence="1 2" key="1">
    <citation type="submission" date="2021-06" db="EMBL/GenBank/DDBJ databases">
        <title>Caerostris darwini draft genome.</title>
        <authorList>
            <person name="Kono N."/>
            <person name="Arakawa K."/>
        </authorList>
    </citation>
    <scope>NUCLEOTIDE SEQUENCE [LARGE SCALE GENOMIC DNA]</scope>
</reference>
<evidence type="ECO:0000313" key="2">
    <source>
        <dbReference type="Proteomes" id="UP001054837"/>
    </source>
</evidence>
<dbReference type="AlphaFoldDB" id="A0AAV4Q5T9"/>